<dbReference type="EMBL" id="JAGKQH010000012">
    <property type="protein sequence ID" value="KAG6586474.1"/>
    <property type="molecule type" value="Genomic_DNA"/>
</dbReference>
<proteinExistence type="predicted"/>
<evidence type="ECO:0000313" key="3">
    <source>
        <dbReference type="Proteomes" id="UP000685013"/>
    </source>
</evidence>
<feature type="region of interest" description="Disordered" evidence="1">
    <location>
        <begin position="73"/>
        <end position="138"/>
    </location>
</feature>
<organism evidence="2 3">
    <name type="scientific">Cucurbita argyrosperma subsp. sororia</name>
    <dbReference type="NCBI Taxonomy" id="37648"/>
    <lineage>
        <taxon>Eukaryota</taxon>
        <taxon>Viridiplantae</taxon>
        <taxon>Streptophyta</taxon>
        <taxon>Embryophyta</taxon>
        <taxon>Tracheophyta</taxon>
        <taxon>Spermatophyta</taxon>
        <taxon>Magnoliopsida</taxon>
        <taxon>eudicotyledons</taxon>
        <taxon>Gunneridae</taxon>
        <taxon>Pentapetalae</taxon>
        <taxon>rosids</taxon>
        <taxon>fabids</taxon>
        <taxon>Cucurbitales</taxon>
        <taxon>Cucurbitaceae</taxon>
        <taxon>Cucurbiteae</taxon>
        <taxon>Cucurbita</taxon>
    </lineage>
</organism>
<comment type="caution">
    <text evidence="2">The sequence shown here is derived from an EMBL/GenBank/DDBJ whole genome shotgun (WGS) entry which is preliminary data.</text>
</comment>
<accession>A0AAV6MS74</accession>
<feature type="non-terminal residue" evidence="2">
    <location>
        <position position="1"/>
    </location>
</feature>
<protein>
    <submittedName>
        <fullName evidence="2">Uncharacterized protein</fullName>
    </submittedName>
</protein>
<sequence length="240" mass="26756">MEGMCSDSDPTRSQFGHFRVYSFLLPTIPLVCLLPDSPLLSMPFTEMGITDVLESTTALDSSSTAVDASRFLRRRPSATTGGDEYDKNLRPNIRGSDSSPPDHASFNGLLAAKSSEEVKDRNDAIENPNLMEPEKDPVTRPRVEEMPFLLVQPLPVFSLSSFLVEKMAMQKHMFEPGNNCSFGWISTVYIITRRLLTEIVIITTVAVLHPVFMILRSVKVGNIIFWFIFSILGHCPTVVS</sequence>
<feature type="compositionally biased region" description="Basic and acidic residues" evidence="1">
    <location>
        <begin position="114"/>
        <end position="124"/>
    </location>
</feature>
<reference evidence="2 3" key="1">
    <citation type="journal article" date="2021" name="Hortic Res">
        <title>The domestication of Cucurbita argyrosperma as revealed by the genome of its wild relative.</title>
        <authorList>
            <person name="Barrera-Redondo J."/>
            <person name="Sanchez-de la Vega G."/>
            <person name="Aguirre-Liguori J.A."/>
            <person name="Castellanos-Morales G."/>
            <person name="Gutierrez-Guerrero Y.T."/>
            <person name="Aguirre-Dugua X."/>
            <person name="Aguirre-Planter E."/>
            <person name="Tenaillon M.I."/>
            <person name="Lira-Saade R."/>
            <person name="Eguiarte L.E."/>
        </authorList>
    </citation>
    <scope>NUCLEOTIDE SEQUENCE [LARGE SCALE GENOMIC DNA]</scope>
    <source>
        <strain evidence="2">JBR-2021</strain>
    </source>
</reference>
<dbReference type="Proteomes" id="UP000685013">
    <property type="component" value="Chromosome 12"/>
</dbReference>
<name>A0AAV6MS74_9ROSI</name>
<dbReference type="AlphaFoldDB" id="A0AAV6MS74"/>
<gene>
    <name evidence="2" type="ORF">SDJN03_19207</name>
</gene>
<evidence type="ECO:0000313" key="2">
    <source>
        <dbReference type="EMBL" id="KAG6586474.1"/>
    </source>
</evidence>
<evidence type="ECO:0000256" key="1">
    <source>
        <dbReference type="SAM" id="MobiDB-lite"/>
    </source>
</evidence>
<keyword evidence="3" id="KW-1185">Reference proteome</keyword>